<dbReference type="InterPro" id="IPR050765">
    <property type="entry name" value="Riboflavin_Biosynth_HTPR"/>
</dbReference>
<dbReference type="Pfam" id="PF01872">
    <property type="entry name" value="RibD_C"/>
    <property type="match status" value="1"/>
</dbReference>
<evidence type="ECO:0000313" key="2">
    <source>
        <dbReference type="EMBL" id="GAA1667711.1"/>
    </source>
</evidence>
<proteinExistence type="predicted"/>
<dbReference type="SUPFAM" id="SSF53597">
    <property type="entry name" value="Dihydrofolate reductase-like"/>
    <property type="match status" value="1"/>
</dbReference>
<dbReference type="PANTHER" id="PTHR38011:SF2">
    <property type="entry name" value="BIFUNCTIONAL DEAMINASE-REDUCTASE DOMAIN PROTEIN"/>
    <property type="match status" value="1"/>
</dbReference>
<accession>A0ABP4SCN6</accession>
<dbReference type="Gene3D" id="3.40.430.10">
    <property type="entry name" value="Dihydrofolate Reductase, subunit A"/>
    <property type="match status" value="1"/>
</dbReference>
<dbReference type="InterPro" id="IPR002734">
    <property type="entry name" value="RibDG_C"/>
</dbReference>
<dbReference type="RefSeq" id="WP_344145149.1">
    <property type="nucleotide sequence ID" value="NZ_BAAANF010000002.1"/>
</dbReference>
<evidence type="ECO:0000259" key="1">
    <source>
        <dbReference type="Pfam" id="PF01872"/>
    </source>
</evidence>
<evidence type="ECO:0000313" key="3">
    <source>
        <dbReference type="Proteomes" id="UP001500280"/>
    </source>
</evidence>
<dbReference type="Proteomes" id="UP001500280">
    <property type="component" value="Unassembled WGS sequence"/>
</dbReference>
<feature type="domain" description="Bacterial bifunctional deaminase-reductase C-terminal" evidence="1">
    <location>
        <begin position="4"/>
        <end position="184"/>
    </location>
</feature>
<name>A0ABP4SCN6_9ACTN</name>
<organism evidence="2 3">
    <name type="scientific">Kribbella yunnanensis</name>
    <dbReference type="NCBI Taxonomy" id="190194"/>
    <lineage>
        <taxon>Bacteria</taxon>
        <taxon>Bacillati</taxon>
        <taxon>Actinomycetota</taxon>
        <taxon>Actinomycetes</taxon>
        <taxon>Propionibacteriales</taxon>
        <taxon>Kribbellaceae</taxon>
        <taxon>Kribbella</taxon>
    </lineage>
</organism>
<keyword evidence="3" id="KW-1185">Reference proteome</keyword>
<sequence>MGRLVVTAFMSVDGVVQAPGLPDEDPDGGFTFGGWTQPYADPALTRLITRSVLAADALLLGRRTYELFANYWPTADPADPRTARLNEQPKYVASSTLTHLRWNNTTRVEGNLAAVVTDLKTRHSEIGLWGSTTVVPQLLHADLVDEFVLLVHPLLLGPGKRLFDSTPHLPLHLTETTTYATGVALHTYQRIPTVKGETA</sequence>
<reference evidence="3" key="1">
    <citation type="journal article" date="2019" name="Int. J. Syst. Evol. Microbiol.">
        <title>The Global Catalogue of Microorganisms (GCM) 10K type strain sequencing project: providing services to taxonomists for standard genome sequencing and annotation.</title>
        <authorList>
            <consortium name="The Broad Institute Genomics Platform"/>
            <consortium name="The Broad Institute Genome Sequencing Center for Infectious Disease"/>
            <person name="Wu L."/>
            <person name="Ma J."/>
        </authorList>
    </citation>
    <scope>NUCLEOTIDE SEQUENCE [LARGE SCALE GENOMIC DNA]</scope>
    <source>
        <strain evidence="3">JCM 14307</strain>
    </source>
</reference>
<gene>
    <name evidence="2" type="ORF">GCM10009745_07500</name>
</gene>
<dbReference type="InterPro" id="IPR024072">
    <property type="entry name" value="DHFR-like_dom_sf"/>
</dbReference>
<protein>
    <submittedName>
        <fullName evidence="2">Dihydrofolate reductase family protein</fullName>
    </submittedName>
</protein>
<dbReference type="EMBL" id="BAAANF010000002">
    <property type="protein sequence ID" value="GAA1667711.1"/>
    <property type="molecule type" value="Genomic_DNA"/>
</dbReference>
<comment type="caution">
    <text evidence="2">The sequence shown here is derived from an EMBL/GenBank/DDBJ whole genome shotgun (WGS) entry which is preliminary data.</text>
</comment>
<dbReference type="PANTHER" id="PTHR38011">
    <property type="entry name" value="DIHYDROFOLATE REDUCTASE FAMILY PROTEIN (AFU_ORTHOLOGUE AFUA_8G06820)"/>
    <property type="match status" value="1"/>
</dbReference>